<dbReference type="OrthoDB" id="267579at2"/>
<name>A0A9X0HPB9_SOLP1</name>
<dbReference type="GO" id="GO:0016788">
    <property type="term" value="F:hydrolase activity, acting on ester bonds"/>
    <property type="evidence" value="ECO:0007669"/>
    <property type="project" value="InterPro"/>
</dbReference>
<dbReference type="InterPro" id="IPR003154">
    <property type="entry name" value="S1/P1nuclease"/>
</dbReference>
<dbReference type="Pfam" id="PF02265">
    <property type="entry name" value="S1-P1_nuclease"/>
    <property type="match status" value="1"/>
</dbReference>
<evidence type="ECO:0008006" key="10">
    <source>
        <dbReference type="Google" id="ProtNLM"/>
    </source>
</evidence>
<evidence type="ECO:0000256" key="7">
    <source>
        <dbReference type="SAM" id="MobiDB-lite"/>
    </source>
</evidence>
<feature type="compositionally biased region" description="Low complexity" evidence="7">
    <location>
        <begin position="338"/>
        <end position="358"/>
    </location>
</feature>
<organism evidence="8 9">
    <name type="scientific">Solirubrum puertoriconensis</name>
    <dbReference type="NCBI Taxonomy" id="1751427"/>
    <lineage>
        <taxon>Bacteria</taxon>
        <taxon>Pseudomonadati</taxon>
        <taxon>Bacteroidota</taxon>
        <taxon>Cytophagia</taxon>
        <taxon>Cytophagales</taxon>
    </lineage>
</organism>
<dbReference type="Proteomes" id="UP000054223">
    <property type="component" value="Unassembled WGS sequence"/>
</dbReference>
<dbReference type="InterPro" id="IPR008947">
    <property type="entry name" value="PLipase_C/P1_nuclease_dom_sf"/>
</dbReference>
<gene>
    <name evidence="8" type="ORF">ASU33_18330</name>
</gene>
<keyword evidence="6" id="KW-0325">Glycoprotein</keyword>
<dbReference type="EMBL" id="LNAL01000003">
    <property type="protein sequence ID" value="KUG09649.1"/>
    <property type="molecule type" value="Genomic_DNA"/>
</dbReference>
<dbReference type="AlphaFoldDB" id="A0A9X0HPB9"/>
<dbReference type="GO" id="GO:0046872">
    <property type="term" value="F:metal ion binding"/>
    <property type="evidence" value="ECO:0007669"/>
    <property type="project" value="UniProtKB-KW"/>
</dbReference>
<evidence type="ECO:0000313" key="8">
    <source>
        <dbReference type="EMBL" id="KUG09649.1"/>
    </source>
</evidence>
<keyword evidence="9" id="KW-1185">Reference proteome</keyword>
<dbReference type="RefSeq" id="WP_059067829.1">
    <property type="nucleotide sequence ID" value="NZ_LNAL01000003.1"/>
</dbReference>
<evidence type="ECO:0000256" key="2">
    <source>
        <dbReference type="ARBA" id="ARBA00022723"/>
    </source>
</evidence>
<keyword evidence="5" id="KW-1015">Disulfide bond</keyword>
<evidence type="ECO:0000256" key="6">
    <source>
        <dbReference type="ARBA" id="ARBA00023180"/>
    </source>
</evidence>
<proteinExistence type="predicted"/>
<evidence type="ECO:0000256" key="3">
    <source>
        <dbReference type="ARBA" id="ARBA00022759"/>
    </source>
</evidence>
<evidence type="ECO:0000256" key="5">
    <source>
        <dbReference type="ARBA" id="ARBA00023157"/>
    </source>
</evidence>
<protein>
    <recommendedName>
        <fullName evidence="10">S1/P1 Nuclease</fullName>
    </recommendedName>
</protein>
<evidence type="ECO:0000256" key="4">
    <source>
        <dbReference type="ARBA" id="ARBA00022801"/>
    </source>
</evidence>
<keyword evidence="4" id="KW-0378">Hydrolase</keyword>
<comment type="caution">
    <text evidence="8">The sequence shown here is derived from an EMBL/GenBank/DDBJ whole genome shotgun (WGS) entry which is preliminary data.</text>
</comment>
<reference evidence="8 9" key="1">
    <citation type="submission" date="2015-11" db="EMBL/GenBank/DDBJ databases">
        <title>Solirubrum puertoriconensis gen. nov. an environmental bacteria isolated in Puerto Rico.</title>
        <authorList>
            <person name="Cuebas-Irizarry M.F."/>
            <person name="Montalvo-Rodriguez R."/>
        </authorList>
    </citation>
    <scope>NUCLEOTIDE SEQUENCE [LARGE SCALE GENOMIC DNA]</scope>
    <source>
        <strain evidence="8 9">MC1A</strain>
    </source>
</reference>
<dbReference type="GO" id="GO:0006308">
    <property type="term" value="P:DNA catabolic process"/>
    <property type="evidence" value="ECO:0007669"/>
    <property type="project" value="InterPro"/>
</dbReference>
<dbReference type="SUPFAM" id="SSF48537">
    <property type="entry name" value="Phospholipase C/P1 nuclease"/>
    <property type="match status" value="1"/>
</dbReference>
<dbReference type="CDD" id="cd10981">
    <property type="entry name" value="ZnPC_S1P1"/>
    <property type="match status" value="1"/>
</dbReference>
<accession>A0A9X0HPB9</accession>
<feature type="region of interest" description="Disordered" evidence="7">
    <location>
        <begin position="334"/>
        <end position="396"/>
    </location>
</feature>
<keyword evidence="2" id="KW-0479">Metal-binding</keyword>
<feature type="compositionally biased region" description="Basic and acidic residues" evidence="7">
    <location>
        <begin position="363"/>
        <end position="396"/>
    </location>
</feature>
<keyword evidence="1" id="KW-0540">Nuclease</keyword>
<dbReference type="GO" id="GO:0004519">
    <property type="term" value="F:endonuclease activity"/>
    <property type="evidence" value="ECO:0007669"/>
    <property type="project" value="UniProtKB-KW"/>
</dbReference>
<evidence type="ECO:0000313" key="9">
    <source>
        <dbReference type="Proteomes" id="UP000054223"/>
    </source>
</evidence>
<evidence type="ECO:0000256" key="1">
    <source>
        <dbReference type="ARBA" id="ARBA00022722"/>
    </source>
</evidence>
<dbReference type="Gene3D" id="1.10.575.10">
    <property type="entry name" value="P1 Nuclease"/>
    <property type="match status" value="1"/>
</dbReference>
<sequence>MKKALFSLALAMLVPVLSPGWGFFGHRTITQIAVYALPSSMQAFYYRHMPQLVKLSTAPDERRNDDPTEATKHFIDMDHFGDNPFGMMPKDYDKAVAKYTADTLKKYGVVPWVVLETKEKLTEAFKQRDTTAIIALSADLNHYVADAFVPLHTTENYDGQLTKQTGLHSLWESKLPEMFIAEYKLDSDKADYIKDPKSAIWKVVQDSYGFLGATFDYEMELSKNYTTEKKYTYSHKYGKTRRSYSDAFAKEYHKKVGGMVAYRLKGAPTLVASMWYTAWKDAGSPDLGAMMRPGKLSKEEKKLLDEQLEAWKDNQLVPLNMLLSLQKEKAAEKPDVVGSADGAAPAPAAEAAAPAASPAPTPEADKAKTKEKRDNDKQKEKTKAKKKDDNSPFNDK</sequence>
<keyword evidence="3" id="KW-0255">Endonuclease</keyword>
<dbReference type="GO" id="GO:0003676">
    <property type="term" value="F:nucleic acid binding"/>
    <property type="evidence" value="ECO:0007669"/>
    <property type="project" value="InterPro"/>
</dbReference>